<dbReference type="PROSITE" id="PS51866">
    <property type="entry name" value="MOP"/>
    <property type="match status" value="1"/>
</dbReference>
<dbReference type="SUPFAM" id="SSF50331">
    <property type="entry name" value="MOP-like"/>
    <property type="match status" value="1"/>
</dbReference>
<organism evidence="4">
    <name type="scientific">Singulisphaera sp. Ch08</name>
    <dbReference type="NCBI Taxonomy" id="3120278"/>
    <lineage>
        <taxon>Bacteria</taxon>
        <taxon>Pseudomonadati</taxon>
        <taxon>Planctomycetota</taxon>
        <taxon>Planctomycetia</taxon>
        <taxon>Isosphaerales</taxon>
        <taxon>Isosphaeraceae</taxon>
        <taxon>Singulisphaera</taxon>
    </lineage>
</organism>
<evidence type="ECO:0000313" key="4">
    <source>
        <dbReference type="EMBL" id="XBH05329.1"/>
    </source>
</evidence>
<dbReference type="InterPro" id="IPR005116">
    <property type="entry name" value="Transp-assoc_OB_typ1"/>
</dbReference>
<proteinExistence type="predicted"/>
<dbReference type="Pfam" id="PF03459">
    <property type="entry name" value="TOBE"/>
    <property type="match status" value="1"/>
</dbReference>
<evidence type="ECO:0000256" key="1">
    <source>
        <dbReference type="ARBA" id="ARBA00022505"/>
    </source>
</evidence>
<dbReference type="AlphaFoldDB" id="A0AAU7CIV8"/>
<dbReference type="Gene3D" id="2.40.50.100">
    <property type="match status" value="1"/>
</dbReference>
<sequence length="67" mass="6957">MLSARNQLPATVKSVNLGSVMAEVVMTVGDVELVAAITRASVEALDLKAGDAVKAVIKSTEVMIDKT</sequence>
<evidence type="ECO:0000256" key="2">
    <source>
        <dbReference type="PROSITE-ProRule" id="PRU01213"/>
    </source>
</evidence>
<accession>A0AAU7CIV8</accession>
<evidence type="ECO:0000259" key="3">
    <source>
        <dbReference type="PROSITE" id="PS51866"/>
    </source>
</evidence>
<feature type="domain" description="Mop" evidence="3">
    <location>
        <begin position="1"/>
        <end position="66"/>
    </location>
</feature>
<dbReference type="NCBIfam" id="TIGR00638">
    <property type="entry name" value="Mop"/>
    <property type="match status" value="1"/>
</dbReference>
<dbReference type="EMBL" id="CP155447">
    <property type="protein sequence ID" value="XBH05329.1"/>
    <property type="molecule type" value="Genomic_DNA"/>
</dbReference>
<reference evidence="4" key="1">
    <citation type="submission" date="2024-05" db="EMBL/GenBank/DDBJ databases">
        <title>Planctomycetes of the genus Singulisphaera possess chitinolytic capabilities.</title>
        <authorList>
            <person name="Ivanova A."/>
        </authorList>
    </citation>
    <scope>NUCLEOTIDE SEQUENCE</scope>
    <source>
        <strain evidence="4">Ch08T</strain>
    </source>
</reference>
<gene>
    <name evidence="4" type="ORF">V5E97_04735</name>
</gene>
<dbReference type="InterPro" id="IPR008995">
    <property type="entry name" value="Mo/tungstate-bd_C_term_dom"/>
</dbReference>
<dbReference type="GO" id="GO:0015689">
    <property type="term" value="P:molybdate ion transport"/>
    <property type="evidence" value="ECO:0007669"/>
    <property type="project" value="InterPro"/>
</dbReference>
<dbReference type="InterPro" id="IPR004606">
    <property type="entry name" value="Mop_domain"/>
</dbReference>
<dbReference type="RefSeq" id="WP_406698145.1">
    <property type="nucleotide sequence ID" value="NZ_CP155447.1"/>
</dbReference>
<name>A0AAU7CIV8_9BACT</name>
<keyword evidence="1 2" id="KW-0500">Molybdenum</keyword>
<protein>
    <submittedName>
        <fullName evidence="4">TOBE domain-containing protein</fullName>
    </submittedName>
</protein>